<dbReference type="Proteomes" id="UP000068210">
    <property type="component" value="Chromosome"/>
</dbReference>
<dbReference type="STRING" id="1328314.Achr_11100"/>
<proteinExistence type="predicted"/>
<keyword evidence="2" id="KW-1185">Reference proteome</keyword>
<reference evidence="1 2" key="1">
    <citation type="journal article" date="2015" name="PLoS ONE">
        <title>Azotobacter Genomes: The Genome of Azotobacter chroococcum NCIMB 8003 (ATCC 4412).</title>
        <authorList>
            <person name="Robson R.L."/>
            <person name="Jones R."/>
            <person name="Robson R.M."/>
            <person name="Schwartz A."/>
            <person name="Richardson T.H."/>
        </authorList>
    </citation>
    <scope>NUCLEOTIDE SEQUENCE [LARGE SCALE GENOMIC DNA]</scope>
    <source>
        <strain evidence="1 2">NCIMB 8003</strain>
    </source>
</reference>
<evidence type="ECO:0000313" key="1">
    <source>
        <dbReference type="EMBL" id="AJE20591.1"/>
    </source>
</evidence>
<dbReference type="KEGG" id="acx:Achr_11100"/>
<accession>A0A0C4WKI8</accession>
<protein>
    <submittedName>
        <fullName evidence="1">Uncharacterized protein</fullName>
    </submittedName>
</protein>
<dbReference type="HOGENOM" id="CLU_152557_0_0_6"/>
<dbReference type="EMBL" id="CP010415">
    <property type="protein sequence ID" value="AJE20591.1"/>
    <property type="molecule type" value="Genomic_DNA"/>
</dbReference>
<dbReference type="GeneID" id="61932105"/>
<organism evidence="1 2">
    <name type="scientific">Azotobacter chroococcum NCIMB 8003</name>
    <dbReference type="NCBI Taxonomy" id="1328314"/>
    <lineage>
        <taxon>Bacteria</taxon>
        <taxon>Pseudomonadati</taxon>
        <taxon>Pseudomonadota</taxon>
        <taxon>Gammaproteobacteria</taxon>
        <taxon>Pseudomonadales</taxon>
        <taxon>Pseudomonadaceae</taxon>
        <taxon>Azotobacter</taxon>
    </lineage>
</organism>
<name>A0A0C4WKI8_9GAMM</name>
<sequence length="124" mass="14017">MRQPDIEIYLKDGDQQAVTDWLNATIGPCTPWRRQGQTFKCQAANGAPVTWLPNAVGKWHSLFIESERTPWEDDPAFARAAFAALGVEIRCAPGGWQEEDGIDAADRWIKINGEGEQEFIWRTQ</sequence>
<dbReference type="AlphaFoldDB" id="A0A0C4WKI8"/>
<gene>
    <name evidence="1" type="ORF">Achr_11100</name>
</gene>
<evidence type="ECO:0000313" key="2">
    <source>
        <dbReference type="Proteomes" id="UP000068210"/>
    </source>
</evidence>
<dbReference type="RefSeq" id="WP_039802589.1">
    <property type="nucleotide sequence ID" value="NZ_CP010415.1"/>
</dbReference>